<feature type="transmembrane region" description="Helical" evidence="2">
    <location>
        <begin position="86"/>
        <end position="108"/>
    </location>
</feature>
<evidence type="ECO:0000256" key="1">
    <source>
        <dbReference type="SAM" id="MobiDB-lite"/>
    </source>
</evidence>
<feature type="compositionally biased region" description="Basic residues" evidence="1">
    <location>
        <begin position="44"/>
        <end position="55"/>
    </location>
</feature>
<name>A0A1M6NSI3_9GAMM</name>
<evidence type="ECO:0000313" key="3">
    <source>
        <dbReference type="EMBL" id="SHJ98620.1"/>
    </source>
</evidence>
<keyword evidence="2" id="KW-1133">Transmembrane helix</keyword>
<gene>
    <name evidence="3" type="ORF">SAMN05192556_101499</name>
</gene>
<feature type="transmembrane region" description="Helical" evidence="2">
    <location>
        <begin position="6"/>
        <end position="23"/>
    </location>
</feature>
<proteinExistence type="predicted"/>
<dbReference type="RefSeq" id="WP_064698318.1">
    <property type="nucleotide sequence ID" value="NZ_BDEO01000001.1"/>
</dbReference>
<keyword evidence="2" id="KW-0812">Transmembrane</keyword>
<evidence type="ECO:0000256" key="2">
    <source>
        <dbReference type="SAM" id="Phobius"/>
    </source>
</evidence>
<organism evidence="3 4">
    <name type="scientific">Halomonas caseinilytica</name>
    <dbReference type="NCBI Taxonomy" id="438744"/>
    <lineage>
        <taxon>Bacteria</taxon>
        <taxon>Pseudomonadati</taxon>
        <taxon>Pseudomonadota</taxon>
        <taxon>Gammaproteobacteria</taxon>
        <taxon>Oceanospirillales</taxon>
        <taxon>Halomonadaceae</taxon>
        <taxon>Halomonas</taxon>
    </lineage>
</organism>
<feature type="transmembrane region" description="Helical" evidence="2">
    <location>
        <begin position="135"/>
        <end position="155"/>
    </location>
</feature>
<protein>
    <submittedName>
        <fullName evidence="3">Uncharacterized protein</fullName>
    </submittedName>
</protein>
<sequence length="158" mass="17225">MAYFLVMGGLALSLCMLIGWPLWRMLCWLGRRLGVGGRDQDRSRAKRSAKPRAKAATKEQKPSRATTASHRRSTSRQATPRSGPWWLTRALAPLGSAWPLAVVAALLYGGTRLAEYGMGARPHDAPAAYHRLVEALGWGTAALIGMSVLGLVASWRCR</sequence>
<dbReference type="Proteomes" id="UP000184248">
    <property type="component" value="Unassembled WGS sequence"/>
</dbReference>
<keyword evidence="2" id="KW-0472">Membrane</keyword>
<dbReference type="EMBL" id="FRAL01000001">
    <property type="protein sequence ID" value="SHJ98620.1"/>
    <property type="molecule type" value="Genomic_DNA"/>
</dbReference>
<feature type="region of interest" description="Disordered" evidence="1">
    <location>
        <begin position="36"/>
        <end position="81"/>
    </location>
</feature>
<reference evidence="4" key="1">
    <citation type="submission" date="2016-11" db="EMBL/GenBank/DDBJ databases">
        <authorList>
            <person name="Varghese N."/>
            <person name="Submissions S."/>
        </authorList>
    </citation>
    <scope>NUCLEOTIDE SEQUENCE [LARGE SCALE GENOMIC DNA]</scope>
    <source>
        <strain evidence="4">ALO Sharm</strain>
    </source>
</reference>
<accession>A0A1M6NSI3</accession>
<dbReference type="OrthoDB" id="6173126at2"/>
<evidence type="ECO:0000313" key="4">
    <source>
        <dbReference type="Proteomes" id="UP000184248"/>
    </source>
</evidence>
<dbReference type="AlphaFoldDB" id="A0A1M6NSI3"/>
<keyword evidence="4" id="KW-1185">Reference proteome</keyword>